<evidence type="ECO:0000256" key="1">
    <source>
        <dbReference type="ARBA" id="ARBA00008138"/>
    </source>
</evidence>
<keyword evidence="6" id="KW-1185">Reference proteome</keyword>
<evidence type="ECO:0000313" key="4">
    <source>
        <dbReference type="EMBL" id="CAI3998417.1"/>
    </source>
</evidence>
<dbReference type="PANTHER" id="PTHR43619">
    <property type="entry name" value="S-ADENOSYL-L-METHIONINE-DEPENDENT METHYLTRANSFERASE YKTD-RELATED"/>
    <property type="match status" value="1"/>
</dbReference>
<dbReference type="InterPro" id="IPR011610">
    <property type="entry name" value="SAM_mthyl_Trfase_ML2640-like"/>
</dbReference>
<dbReference type="InterPro" id="IPR029063">
    <property type="entry name" value="SAM-dependent_MTases_sf"/>
</dbReference>
<dbReference type="GO" id="GO:0032259">
    <property type="term" value="P:methylation"/>
    <property type="evidence" value="ECO:0007669"/>
    <property type="project" value="UniProtKB-KW"/>
</dbReference>
<reference evidence="5 6" key="2">
    <citation type="submission" date="2024-05" db="EMBL/GenBank/DDBJ databases">
        <authorList>
            <person name="Chen Y."/>
            <person name="Shah S."/>
            <person name="Dougan E. K."/>
            <person name="Thang M."/>
            <person name="Chan C."/>
        </authorList>
    </citation>
    <scope>NUCLEOTIDE SEQUENCE [LARGE SCALE GENOMIC DNA]</scope>
</reference>
<comment type="caution">
    <text evidence="4">The sequence shown here is derived from an EMBL/GenBank/DDBJ whole genome shotgun (WGS) entry which is preliminary data.</text>
</comment>
<evidence type="ECO:0000256" key="2">
    <source>
        <dbReference type="ARBA" id="ARBA00022603"/>
    </source>
</evidence>
<dbReference type="InterPro" id="IPR007213">
    <property type="entry name" value="Ppm1/Ppm2/Tcmp"/>
</dbReference>
<dbReference type="GO" id="GO:0008168">
    <property type="term" value="F:methyltransferase activity"/>
    <property type="evidence" value="ECO:0007669"/>
    <property type="project" value="UniProtKB-KW"/>
</dbReference>
<evidence type="ECO:0000313" key="6">
    <source>
        <dbReference type="Proteomes" id="UP001152797"/>
    </source>
</evidence>
<dbReference type="Gene3D" id="3.40.50.150">
    <property type="entry name" value="Vaccinia Virus protein VP39"/>
    <property type="match status" value="1"/>
</dbReference>
<accession>A0A9P1CTT3</accession>
<dbReference type="EMBL" id="CAMXCT020002476">
    <property type="protein sequence ID" value="CAL1151792.1"/>
    <property type="molecule type" value="Genomic_DNA"/>
</dbReference>
<gene>
    <name evidence="4" type="ORF">C1SCF055_LOCUS24720</name>
</gene>
<dbReference type="NCBIfam" id="TIGR00027">
    <property type="entry name" value="mthyl_TIGR00027"/>
    <property type="match status" value="1"/>
</dbReference>
<name>A0A9P1CTT3_9DINO</name>
<dbReference type="Proteomes" id="UP001152797">
    <property type="component" value="Unassembled WGS sequence"/>
</dbReference>
<evidence type="ECO:0000313" key="5">
    <source>
        <dbReference type="EMBL" id="CAL4785729.1"/>
    </source>
</evidence>
<dbReference type="EMBL" id="CAMXCT030002476">
    <property type="protein sequence ID" value="CAL4785729.1"/>
    <property type="molecule type" value="Genomic_DNA"/>
</dbReference>
<dbReference type="SUPFAM" id="SSF53335">
    <property type="entry name" value="S-adenosyl-L-methionine-dependent methyltransferases"/>
    <property type="match status" value="1"/>
</dbReference>
<dbReference type="AlphaFoldDB" id="A0A9P1CTT3"/>
<keyword evidence="2" id="KW-0489">Methyltransferase</keyword>
<keyword evidence="3" id="KW-0808">Transferase</keyword>
<dbReference type="Pfam" id="PF04072">
    <property type="entry name" value="LCM"/>
    <property type="match status" value="1"/>
</dbReference>
<sequence length="278" mass="31746">MQKRGSLLRAARAAQLRGVERSAALCAVWRWKEATVPSPLIIDRFAKEFAQEGLGPETVDKLSAATFASSLQYLVALRTRLLDDRLVAWCCQERTTSIRQVVQLGVGCDTRALRLADMHFFEVDTPRVVKFRQRWVQHLGHVVQLGLDLKKPEMLHPALVDAGFDPNASTAWVCEGLLEYHDPSFTVALLKALQTIRGMAPQLLILAVLDPYWLDFLRQEHRQKPVRMAWKPSRLPPITWYQDQLLQHGWDLREVISELSERCPVPVSSLFHVLVARR</sequence>
<reference evidence="4" key="1">
    <citation type="submission" date="2022-10" db="EMBL/GenBank/DDBJ databases">
        <authorList>
            <person name="Chen Y."/>
            <person name="Dougan E. K."/>
            <person name="Chan C."/>
            <person name="Rhodes N."/>
            <person name="Thang M."/>
        </authorList>
    </citation>
    <scope>NUCLEOTIDE SEQUENCE</scope>
</reference>
<comment type="similarity">
    <text evidence="1">Belongs to the UPF0677 family.</text>
</comment>
<protein>
    <recommendedName>
        <fullName evidence="7">S-adenosyl-L-methionine-dependent methyltransferase</fullName>
    </recommendedName>
</protein>
<proteinExistence type="inferred from homology"/>
<organism evidence="4">
    <name type="scientific">Cladocopium goreaui</name>
    <dbReference type="NCBI Taxonomy" id="2562237"/>
    <lineage>
        <taxon>Eukaryota</taxon>
        <taxon>Sar</taxon>
        <taxon>Alveolata</taxon>
        <taxon>Dinophyceae</taxon>
        <taxon>Suessiales</taxon>
        <taxon>Symbiodiniaceae</taxon>
        <taxon>Cladocopium</taxon>
    </lineage>
</organism>
<dbReference type="OrthoDB" id="203237at2759"/>
<evidence type="ECO:0000256" key="3">
    <source>
        <dbReference type="ARBA" id="ARBA00022679"/>
    </source>
</evidence>
<evidence type="ECO:0008006" key="7">
    <source>
        <dbReference type="Google" id="ProtNLM"/>
    </source>
</evidence>
<dbReference type="EMBL" id="CAMXCT010002476">
    <property type="protein sequence ID" value="CAI3998417.1"/>
    <property type="molecule type" value="Genomic_DNA"/>
</dbReference>
<dbReference type="PANTHER" id="PTHR43619:SF2">
    <property type="entry name" value="S-ADENOSYL-L-METHIONINE-DEPENDENT METHYLTRANSFERASES SUPERFAMILY PROTEIN"/>
    <property type="match status" value="1"/>
</dbReference>